<dbReference type="EMBL" id="BPFH01000006">
    <property type="protein sequence ID" value="GIT96552.1"/>
    <property type="molecule type" value="Genomic_DNA"/>
</dbReference>
<feature type="signal peptide" evidence="1">
    <location>
        <begin position="1"/>
        <end position="19"/>
    </location>
</feature>
<dbReference type="InterPro" id="IPR027372">
    <property type="entry name" value="Phytase-like_dom"/>
</dbReference>
<sequence>MRRCLVCALALTLAAPAWAADHLGSYTWTPDWPEAGGFSALWLGPDGEQFATLSDRGYWVQGRLVRDATGAVTSVRQVTHGPLLRSTGGRLRGKEFDAEGLARTEAGWFVAFEGVHRVMRHDTLDSPPERIPLPPAFDGLQANSGLEALAASADGTLYAIPERSGAVERPFPVYCYDTGQWRQPFGLRRDGPFLVSGADIFDGRLYILERHFALVGFRSRVRSFDMTGGDERLEMESGLRDHDNLEGIAVWQDADGRRRMTLVSDNNQQVLQRTEFVDYVLD</sequence>
<proteinExistence type="predicted"/>
<dbReference type="InterPro" id="IPR011047">
    <property type="entry name" value="Quinoprotein_ADH-like_sf"/>
</dbReference>
<dbReference type="Proteomes" id="UP000786693">
    <property type="component" value="Unassembled WGS sequence"/>
</dbReference>
<dbReference type="Pfam" id="PF13449">
    <property type="entry name" value="Phytase-like"/>
    <property type="match status" value="1"/>
</dbReference>
<evidence type="ECO:0000313" key="4">
    <source>
        <dbReference type="Proteomes" id="UP000786693"/>
    </source>
</evidence>
<accession>A0ABQ4NR46</accession>
<evidence type="ECO:0000259" key="2">
    <source>
        <dbReference type="Pfam" id="PF13449"/>
    </source>
</evidence>
<dbReference type="PIRSF" id="PIRSF031900">
    <property type="entry name" value="UCP031900"/>
    <property type="match status" value="1"/>
</dbReference>
<feature type="chain" id="PRO_5045317851" description="Phytase-like domain-containing protein" evidence="1">
    <location>
        <begin position="20"/>
        <end position="282"/>
    </location>
</feature>
<organism evidence="3 4">
    <name type="scientific">Jannaschia pagri</name>
    <dbReference type="NCBI Taxonomy" id="2829797"/>
    <lineage>
        <taxon>Bacteria</taxon>
        <taxon>Pseudomonadati</taxon>
        <taxon>Pseudomonadota</taxon>
        <taxon>Alphaproteobacteria</taxon>
        <taxon>Rhodobacterales</taxon>
        <taxon>Roseobacteraceae</taxon>
        <taxon>Jannaschia</taxon>
    </lineage>
</organism>
<evidence type="ECO:0000256" key="1">
    <source>
        <dbReference type="SAM" id="SignalP"/>
    </source>
</evidence>
<reference evidence="3 4" key="1">
    <citation type="submission" date="2021-05" db="EMBL/GenBank/DDBJ databases">
        <title>Bacteria Genome sequencing.</title>
        <authorList>
            <person name="Takabe Y."/>
            <person name="Nakajima Y."/>
            <person name="Suzuki S."/>
            <person name="Shiozaki T."/>
        </authorList>
    </citation>
    <scope>NUCLEOTIDE SEQUENCE [LARGE SCALE GENOMIC DNA]</scope>
    <source>
        <strain evidence="3 4">AI_62</strain>
    </source>
</reference>
<comment type="caution">
    <text evidence="3">The sequence shown here is derived from an EMBL/GenBank/DDBJ whole genome shotgun (WGS) entry which is preliminary data.</text>
</comment>
<dbReference type="SUPFAM" id="SSF50998">
    <property type="entry name" value="Quinoprotein alcohol dehydrogenase-like"/>
    <property type="match status" value="1"/>
</dbReference>
<feature type="domain" description="Phytase-like" evidence="2">
    <location>
        <begin position="35"/>
        <end position="267"/>
    </location>
</feature>
<dbReference type="RefSeq" id="WP_220750045.1">
    <property type="nucleotide sequence ID" value="NZ_BPFH01000006.1"/>
</dbReference>
<keyword evidence="1" id="KW-0732">Signal</keyword>
<gene>
    <name evidence="3" type="ORF">JANAI62_31750</name>
</gene>
<dbReference type="InterPro" id="IPR014567">
    <property type="entry name" value="UCP031900"/>
</dbReference>
<name>A0ABQ4NR46_9RHOB</name>
<keyword evidence="4" id="KW-1185">Reference proteome</keyword>
<evidence type="ECO:0000313" key="3">
    <source>
        <dbReference type="EMBL" id="GIT96552.1"/>
    </source>
</evidence>
<protein>
    <recommendedName>
        <fullName evidence="2">Phytase-like domain-containing protein</fullName>
    </recommendedName>
</protein>